<dbReference type="GO" id="GO:0019370">
    <property type="term" value="P:leukotriene biosynthetic process"/>
    <property type="evidence" value="ECO:0007669"/>
    <property type="project" value="UniProtKB-KW"/>
</dbReference>
<feature type="chain" id="PRO_5010554719" evidence="8">
    <location>
        <begin position="17"/>
        <end position="147"/>
    </location>
</feature>
<dbReference type="GO" id="GO:0004464">
    <property type="term" value="F:leukotriene-C4 synthase activity"/>
    <property type="evidence" value="ECO:0007669"/>
    <property type="project" value="TreeGrafter"/>
</dbReference>
<evidence type="ECO:0000256" key="2">
    <source>
        <dbReference type="ARBA" id="ARBA00022692"/>
    </source>
</evidence>
<proteinExistence type="predicted"/>
<feature type="transmembrane region" description="Helical" evidence="7">
    <location>
        <begin position="67"/>
        <end position="88"/>
    </location>
</feature>
<dbReference type="PRINTS" id="PR00488">
    <property type="entry name" value="5LPOXGNASEAP"/>
</dbReference>
<evidence type="ECO:0000256" key="4">
    <source>
        <dbReference type="ARBA" id="ARBA00022824"/>
    </source>
</evidence>
<dbReference type="PANTHER" id="PTHR10250">
    <property type="entry name" value="MICROSOMAL GLUTATHIONE S-TRANSFERASE"/>
    <property type="match status" value="1"/>
</dbReference>
<feature type="signal peptide" evidence="8">
    <location>
        <begin position="1"/>
        <end position="16"/>
    </location>
</feature>
<dbReference type="PANTHER" id="PTHR10250:SF13">
    <property type="entry name" value="MICROSOMAL GLUTATHIONE S-TRANSFERASE 2"/>
    <property type="match status" value="1"/>
</dbReference>
<evidence type="ECO:0000256" key="1">
    <source>
        <dbReference type="ARBA" id="ARBA00004477"/>
    </source>
</evidence>
<dbReference type="eggNOG" id="ENOG502S082">
    <property type="taxonomic scope" value="Eukaryota"/>
</dbReference>
<dbReference type="GO" id="GO:0005635">
    <property type="term" value="C:nuclear envelope"/>
    <property type="evidence" value="ECO:0007669"/>
    <property type="project" value="TreeGrafter"/>
</dbReference>
<dbReference type="OrthoDB" id="410651at2759"/>
<dbReference type="GO" id="GO:0005789">
    <property type="term" value="C:endoplasmic reticulum membrane"/>
    <property type="evidence" value="ECO:0007669"/>
    <property type="project" value="UniProtKB-SubCell"/>
</dbReference>
<dbReference type="STRING" id="38654.A0A1U7SPQ3"/>
<keyword evidence="2 7" id="KW-0812">Transmembrane</keyword>
<dbReference type="SUPFAM" id="SSF161084">
    <property type="entry name" value="MAPEG domain-like"/>
    <property type="match status" value="1"/>
</dbReference>
<evidence type="ECO:0000256" key="8">
    <source>
        <dbReference type="SAM" id="SignalP"/>
    </source>
</evidence>
<evidence type="ECO:0000256" key="7">
    <source>
        <dbReference type="SAM" id="Phobius"/>
    </source>
</evidence>
<keyword evidence="5 7" id="KW-1133">Transmembrane helix</keyword>
<keyword evidence="4" id="KW-0256">Endoplasmic reticulum</keyword>
<evidence type="ECO:0000256" key="5">
    <source>
        <dbReference type="ARBA" id="ARBA00022989"/>
    </source>
</evidence>
<organism evidence="9 10">
    <name type="scientific">Alligator sinensis</name>
    <name type="common">Chinese alligator</name>
    <dbReference type="NCBI Taxonomy" id="38654"/>
    <lineage>
        <taxon>Eukaryota</taxon>
        <taxon>Metazoa</taxon>
        <taxon>Chordata</taxon>
        <taxon>Craniata</taxon>
        <taxon>Vertebrata</taxon>
        <taxon>Euteleostomi</taxon>
        <taxon>Archelosauria</taxon>
        <taxon>Archosauria</taxon>
        <taxon>Crocodylia</taxon>
        <taxon>Alligatoridae</taxon>
        <taxon>Alligatorinae</taxon>
        <taxon>Alligator</taxon>
    </lineage>
</organism>
<dbReference type="Gene3D" id="1.20.120.550">
    <property type="entry name" value="Membrane associated eicosanoid/glutathione metabolism-like domain"/>
    <property type="match status" value="1"/>
</dbReference>
<dbReference type="InterPro" id="IPR001446">
    <property type="entry name" value="5_LipOase_AP"/>
</dbReference>
<keyword evidence="9" id="KW-1185">Reference proteome</keyword>
<dbReference type="GO" id="GO:0004364">
    <property type="term" value="F:glutathione transferase activity"/>
    <property type="evidence" value="ECO:0007669"/>
    <property type="project" value="TreeGrafter"/>
</dbReference>
<comment type="subcellular location">
    <subcellularLocation>
        <location evidence="1">Endoplasmic reticulum membrane</location>
        <topology evidence="1">Multi-pass membrane protein</topology>
    </subcellularLocation>
</comment>
<protein>
    <submittedName>
        <fullName evidence="10">Microsomal glutathione S-transferase 2</fullName>
    </submittedName>
</protein>
<dbReference type="Proteomes" id="UP000189705">
    <property type="component" value="Unplaced"/>
</dbReference>
<gene>
    <name evidence="10" type="primary">MGST2</name>
</gene>
<dbReference type="GO" id="GO:0004602">
    <property type="term" value="F:glutathione peroxidase activity"/>
    <property type="evidence" value="ECO:0007669"/>
    <property type="project" value="TreeGrafter"/>
</dbReference>
<evidence type="ECO:0000256" key="3">
    <source>
        <dbReference type="ARBA" id="ARBA00022751"/>
    </source>
</evidence>
<evidence type="ECO:0000313" key="10">
    <source>
        <dbReference type="RefSeq" id="XP_006034330.1"/>
    </source>
</evidence>
<keyword evidence="8" id="KW-0732">Signal</keyword>
<dbReference type="RefSeq" id="XP_006034330.1">
    <property type="nucleotide sequence ID" value="XM_006034268.3"/>
</dbReference>
<feature type="transmembrane region" description="Helical" evidence="7">
    <location>
        <begin position="108"/>
        <end position="131"/>
    </location>
</feature>
<dbReference type="KEGG" id="asn:102374765"/>
<dbReference type="InterPro" id="IPR023352">
    <property type="entry name" value="MAPEG-like_dom_sf"/>
</dbReference>
<dbReference type="InterPro" id="IPR050997">
    <property type="entry name" value="MAPEG"/>
</dbReference>
<evidence type="ECO:0000313" key="9">
    <source>
        <dbReference type="Proteomes" id="UP000189705"/>
    </source>
</evidence>
<dbReference type="FunFam" id="1.20.120.550:FF:000003">
    <property type="entry name" value="Leukotriene C4 synthase"/>
    <property type="match status" value="1"/>
</dbReference>
<keyword evidence="6 7" id="KW-0472">Membrane</keyword>
<dbReference type="GeneID" id="102374765"/>
<dbReference type="CTD" id="4258"/>
<evidence type="ECO:0000256" key="6">
    <source>
        <dbReference type="ARBA" id="ARBA00023136"/>
    </source>
</evidence>
<dbReference type="GO" id="GO:0008047">
    <property type="term" value="F:enzyme activator activity"/>
    <property type="evidence" value="ECO:0007669"/>
    <property type="project" value="InterPro"/>
</dbReference>
<dbReference type="InParanoid" id="A0A1U7SPQ3"/>
<reference evidence="10" key="1">
    <citation type="submission" date="2025-08" db="UniProtKB">
        <authorList>
            <consortium name="RefSeq"/>
        </authorList>
    </citation>
    <scope>IDENTIFICATION</scope>
</reference>
<dbReference type="AlphaFoldDB" id="A0A1U7SPQ3"/>
<name>A0A1U7SPQ3_ALLSI</name>
<sequence length="147" mass="16650">MAGDLMLLAAISLLSACQQSYFAWLVGKSRKKHKIMPPAVTGPPEFERTFRAQQNCVEYYPVFLVDLWIAGWFFNQEVAALLGLAYMFARHKYFHGYAESVKGRLTGFYWSLVVLIVLLALGTAGIANSFLDEYLDFSVAKKLRKLL</sequence>
<accession>A0A1U7SPQ3</accession>
<dbReference type="InterPro" id="IPR001129">
    <property type="entry name" value="Membr-assoc_MAPEG"/>
</dbReference>
<keyword evidence="3" id="KW-0434">Leukotriene biosynthesis</keyword>
<dbReference type="Pfam" id="PF01124">
    <property type="entry name" value="MAPEG"/>
    <property type="match status" value="1"/>
</dbReference>